<evidence type="ECO:0000313" key="1">
    <source>
        <dbReference type="EMBL" id="QZA76754.1"/>
    </source>
</evidence>
<protein>
    <submittedName>
        <fullName evidence="1">YkgJ family cysteine cluster protein</fullName>
    </submittedName>
</protein>
<dbReference type="EMBL" id="CP081150">
    <property type="protein sequence ID" value="QZA76754.1"/>
    <property type="molecule type" value="Genomic_DNA"/>
</dbReference>
<dbReference type="InterPro" id="IPR005358">
    <property type="entry name" value="Puta_zinc/iron-chelating_dom"/>
</dbReference>
<name>A0ABX8Z5U7_9NEIS</name>
<reference evidence="1 2" key="1">
    <citation type="submission" date="2021-08" db="EMBL/GenBank/DDBJ databases">
        <title>complete genome sequencing of Deefgea sp. D25.</title>
        <authorList>
            <person name="Bae J.-W."/>
            <person name="Gim D.-H."/>
        </authorList>
    </citation>
    <scope>NUCLEOTIDE SEQUENCE [LARGE SCALE GENOMIC DNA]</scope>
    <source>
        <strain evidence="1 2">D25</strain>
    </source>
</reference>
<dbReference type="Proteomes" id="UP000825679">
    <property type="component" value="Chromosome"/>
</dbReference>
<gene>
    <name evidence="1" type="ORF">K4H28_10505</name>
</gene>
<dbReference type="RefSeq" id="WP_221005156.1">
    <property type="nucleotide sequence ID" value="NZ_CP081150.1"/>
</dbReference>
<accession>A0ABX8Z5U7</accession>
<keyword evidence="2" id="KW-1185">Reference proteome</keyword>
<proteinExistence type="predicted"/>
<dbReference type="Pfam" id="PF03692">
    <property type="entry name" value="CxxCxxCC"/>
    <property type="match status" value="1"/>
</dbReference>
<sequence>MSTEVNCSSCKACCCQLEVMLIAGDDEVPAQFVEQDAWGGEIMLRLADGWCAALNRSTMLCTIYSQRPWICREYAAGDSDCMEQRKRIPLLLLN</sequence>
<evidence type="ECO:0000313" key="2">
    <source>
        <dbReference type="Proteomes" id="UP000825679"/>
    </source>
</evidence>
<organism evidence="1 2">
    <name type="scientific">Deefgea tanakiae</name>
    <dbReference type="NCBI Taxonomy" id="2865840"/>
    <lineage>
        <taxon>Bacteria</taxon>
        <taxon>Pseudomonadati</taxon>
        <taxon>Pseudomonadota</taxon>
        <taxon>Betaproteobacteria</taxon>
        <taxon>Neisseriales</taxon>
        <taxon>Chitinibacteraceae</taxon>
        <taxon>Deefgea</taxon>
    </lineage>
</organism>